<dbReference type="InterPro" id="IPR035965">
    <property type="entry name" value="PAS-like_dom_sf"/>
</dbReference>
<evidence type="ECO:0000256" key="5">
    <source>
        <dbReference type="ARBA" id="ARBA00022777"/>
    </source>
</evidence>
<dbReference type="InterPro" id="IPR000700">
    <property type="entry name" value="PAS-assoc_C"/>
</dbReference>
<evidence type="ECO:0000259" key="7">
    <source>
        <dbReference type="PROSITE" id="PS50112"/>
    </source>
</evidence>
<dbReference type="Proteomes" id="UP001597344">
    <property type="component" value="Unassembled WGS sequence"/>
</dbReference>
<keyword evidence="4" id="KW-0808">Transferase</keyword>
<dbReference type="Pfam" id="PF08447">
    <property type="entry name" value="PAS_3"/>
    <property type="match status" value="3"/>
</dbReference>
<evidence type="ECO:0000256" key="1">
    <source>
        <dbReference type="ARBA" id="ARBA00000085"/>
    </source>
</evidence>
<dbReference type="InterPro" id="IPR036890">
    <property type="entry name" value="HATPase_C_sf"/>
</dbReference>
<evidence type="ECO:0000259" key="8">
    <source>
        <dbReference type="PROSITE" id="PS50113"/>
    </source>
</evidence>
<dbReference type="PANTHER" id="PTHR43304">
    <property type="entry name" value="PHYTOCHROME-LIKE PROTEIN CPH1"/>
    <property type="match status" value="1"/>
</dbReference>
<dbReference type="EC" id="2.7.13.3" evidence="2"/>
<evidence type="ECO:0000313" key="10">
    <source>
        <dbReference type="Proteomes" id="UP001597344"/>
    </source>
</evidence>
<dbReference type="SMART" id="SM00086">
    <property type="entry name" value="PAC"/>
    <property type="match status" value="5"/>
</dbReference>
<dbReference type="InterPro" id="IPR004358">
    <property type="entry name" value="Sig_transdc_His_kin-like_C"/>
</dbReference>
<feature type="domain" description="PAC" evidence="8">
    <location>
        <begin position="625"/>
        <end position="676"/>
    </location>
</feature>
<dbReference type="NCBIfam" id="TIGR00229">
    <property type="entry name" value="sensory_box"/>
    <property type="match status" value="5"/>
</dbReference>
<dbReference type="PROSITE" id="PS50109">
    <property type="entry name" value="HIS_KIN"/>
    <property type="match status" value="1"/>
</dbReference>
<dbReference type="SUPFAM" id="SSF55785">
    <property type="entry name" value="PYP-like sensor domain (PAS domain)"/>
    <property type="match status" value="5"/>
</dbReference>
<dbReference type="CDD" id="cd00130">
    <property type="entry name" value="PAS"/>
    <property type="match status" value="5"/>
</dbReference>
<feature type="domain" description="Histidine kinase" evidence="6">
    <location>
        <begin position="694"/>
        <end position="907"/>
    </location>
</feature>
<sequence length="908" mass="105420">MYEKSAMSPLRVVYEENYLKRELYALIREEEQIFDFIQKSALDGLWFWDLEKPENEWMNPKFWTTLGYDPEEMPHQASAWQSIINQEDLAVALENFNKHCEDPHYPYDQVVRYQHKLGHTVWIHCRGIVIRDKKGKPYRMLGAHTDITKLKKTEIKLRRQISKYEHIIEGTSIGTWEWNIQTGQIIFNERWAQILGYALIELDPVSIDTWNNSVHPDDRKKSERALQDYFEGKTEFYECETRMRHKNGDWVWVLDRGKIVSHDKNGDPEWMLGSHQEITQRKKDLQRHKVFIEQAPSAIAMLDTNMCYISHSKKWLVDYKIKDEDIIGKSHYDIFPEIGDTWKKDHQKCLEGNILRKAEDRFERTDGSVQWISWELHPWYKDNNKVGGLIMLTSDITRTKEAEIELKISEKKFRANFENAATGMAILDLSGQWLEVNNTLCKMVGYTPDELKTLTFQDITHPDDLEVHLGYVDDLVSNKISFCHIEKRYLHKNGDIVHAQLSVSIVRDENDNPLYFVAQITDITPRVQAQNHLERTLTKLESVFEASTQVSIIGTNTDGLITSFNRGAENLLGYKRNEVIGKQNLLSLHALEEIQRRGKELSLQYNREIDGFDVFTKFAKKKKHDTREWNYIRKDGSKFPVQLTITAIKEKNRTVGYLAVAANISEIKKVETEIKSLLAVANGQNRRLKNFAHIVSHNLKSHSGNFSMLLDLYLQENPDQSENEILSLFREASNNLSETIDHLNQVVLMSSKVEDNLKIINLEHSINKVVSSVKVIAEEAAVRIENLVSPETNILGIPAYMDSIILNFITNSIKYRSQDRDSYVLLSSFLQEDYVVLVVEDNGLGIDLNKHHSKLFGMYKTFHRNKDARGIGLFITKNQVEALGGKIEVESQVNKGTTFKIYLKYEKD</sequence>
<dbReference type="PRINTS" id="PR00344">
    <property type="entry name" value="BCTRLSENSOR"/>
</dbReference>
<dbReference type="InterPro" id="IPR003594">
    <property type="entry name" value="HATPase_dom"/>
</dbReference>
<dbReference type="PANTHER" id="PTHR43304:SF1">
    <property type="entry name" value="PAC DOMAIN-CONTAINING PROTEIN"/>
    <property type="match status" value="1"/>
</dbReference>
<feature type="domain" description="PAC" evidence="8">
    <location>
        <begin position="356"/>
        <end position="408"/>
    </location>
</feature>
<dbReference type="SMART" id="SM00387">
    <property type="entry name" value="HATPase_c"/>
    <property type="match status" value="1"/>
</dbReference>
<evidence type="ECO:0000259" key="6">
    <source>
        <dbReference type="PROSITE" id="PS50109"/>
    </source>
</evidence>
<feature type="domain" description="PAS" evidence="7">
    <location>
        <begin position="536"/>
        <end position="588"/>
    </location>
</feature>
<dbReference type="Pfam" id="PF08448">
    <property type="entry name" value="PAS_4"/>
    <property type="match status" value="1"/>
</dbReference>
<feature type="domain" description="PAC" evidence="8">
    <location>
        <begin position="237"/>
        <end position="290"/>
    </location>
</feature>
<dbReference type="InterPro" id="IPR005467">
    <property type="entry name" value="His_kinase_dom"/>
</dbReference>
<dbReference type="Pfam" id="PF02518">
    <property type="entry name" value="HATPase_c"/>
    <property type="match status" value="1"/>
</dbReference>
<keyword evidence="3" id="KW-0597">Phosphoprotein</keyword>
<protein>
    <recommendedName>
        <fullName evidence="2">histidine kinase</fullName>
        <ecNumber evidence="2">2.7.13.3</ecNumber>
    </recommendedName>
</protein>
<accession>A0ABW5AYJ3</accession>
<dbReference type="InterPro" id="IPR052162">
    <property type="entry name" value="Sensor_kinase/Photoreceptor"/>
</dbReference>
<dbReference type="InterPro" id="IPR000014">
    <property type="entry name" value="PAS"/>
</dbReference>
<evidence type="ECO:0000256" key="2">
    <source>
        <dbReference type="ARBA" id="ARBA00012438"/>
    </source>
</evidence>
<feature type="domain" description="PAC" evidence="8">
    <location>
        <begin position="483"/>
        <end position="535"/>
    </location>
</feature>
<dbReference type="SMART" id="SM00091">
    <property type="entry name" value="PAS"/>
    <property type="match status" value="4"/>
</dbReference>
<evidence type="ECO:0000256" key="4">
    <source>
        <dbReference type="ARBA" id="ARBA00022679"/>
    </source>
</evidence>
<gene>
    <name evidence="9" type="ORF">ACFSJT_14995</name>
</gene>
<feature type="domain" description="PAC" evidence="8">
    <location>
        <begin position="107"/>
        <end position="159"/>
    </location>
</feature>
<dbReference type="InterPro" id="IPR001610">
    <property type="entry name" value="PAC"/>
</dbReference>
<feature type="domain" description="PAS" evidence="7">
    <location>
        <begin position="409"/>
        <end position="479"/>
    </location>
</feature>
<comment type="caution">
    <text evidence="9">The sequence shown here is derived from an EMBL/GenBank/DDBJ whole genome shotgun (WGS) entry which is preliminary data.</text>
</comment>
<dbReference type="Gene3D" id="3.30.450.20">
    <property type="entry name" value="PAS domain"/>
    <property type="match status" value="5"/>
</dbReference>
<reference evidence="10" key="1">
    <citation type="journal article" date="2019" name="Int. J. Syst. Evol. Microbiol.">
        <title>The Global Catalogue of Microorganisms (GCM) 10K type strain sequencing project: providing services to taxonomists for standard genome sequencing and annotation.</title>
        <authorList>
            <consortium name="The Broad Institute Genomics Platform"/>
            <consortium name="The Broad Institute Genome Sequencing Center for Infectious Disease"/>
            <person name="Wu L."/>
            <person name="Ma J."/>
        </authorList>
    </citation>
    <scope>NUCLEOTIDE SEQUENCE [LARGE SCALE GENOMIC DNA]</scope>
    <source>
        <strain evidence="10">DT92</strain>
    </source>
</reference>
<keyword evidence="5" id="KW-0418">Kinase</keyword>
<dbReference type="SUPFAM" id="SSF55874">
    <property type="entry name" value="ATPase domain of HSP90 chaperone/DNA topoisomerase II/histidine kinase"/>
    <property type="match status" value="1"/>
</dbReference>
<dbReference type="Pfam" id="PF13426">
    <property type="entry name" value="PAS_9"/>
    <property type="match status" value="1"/>
</dbReference>
<dbReference type="PROSITE" id="PS50112">
    <property type="entry name" value="PAS"/>
    <property type="match status" value="3"/>
</dbReference>
<feature type="domain" description="PAS" evidence="7">
    <location>
        <begin position="160"/>
        <end position="233"/>
    </location>
</feature>
<dbReference type="Gene3D" id="3.30.565.10">
    <property type="entry name" value="Histidine kinase-like ATPase, C-terminal domain"/>
    <property type="match status" value="1"/>
</dbReference>
<evidence type="ECO:0000256" key="3">
    <source>
        <dbReference type="ARBA" id="ARBA00022553"/>
    </source>
</evidence>
<evidence type="ECO:0000313" key="9">
    <source>
        <dbReference type="EMBL" id="MFD2188108.1"/>
    </source>
</evidence>
<dbReference type="EMBL" id="JBHUHY010000015">
    <property type="protein sequence ID" value="MFD2188108.1"/>
    <property type="molecule type" value="Genomic_DNA"/>
</dbReference>
<name>A0ABW5AYJ3_9FLAO</name>
<dbReference type="InterPro" id="IPR013655">
    <property type="entry name" value="PAS_fold_3"/>
</dbReference>
<proteinExistence type="predicted"/>
<dbReference type="RefSeq" id="WP_378321118.1">
    <property type="nucleotide sequence ID" value="NZ_JBHUHY010000015.1"/>
</dbReference>
<dbReference type="InterPro" id="IPR013656">
    <property type="entry name" value="PAS_4"/>
</dbReference>
<dbReference type="PROSITE" id="PS50113">
    <property type="entry name" value="PAC"/>
    <property type="match status" value="5"/>
</dbReference>
<comment type="catalytic activity">
    <reaction evidence="1">
        <text>ATP + protein L-histidine = ADP + protein N-phospho-L-histidine.</text>
        <dbReference type="EC" id="2.7.13.3"/>
    </reaction>
</comment>
<keyword evidence="10" id="KW-1185">Reference proteome</keyword>
<organism evidence="9 10">
    <name type="scientific">Aquimarina celericrescens</name>
    <dbReference type="NCBI Taxonomy" id="1964542"/>
    <lineage>
        <taxon>Bacteria</taxon>
        <taxon>Pseudomonadati</taxon>
        <taxon>Bacteroidota</taxon>
        <taxon>Flavobacteriia</taxon>
        <taxon>Flavobacteriales</taxon>
        <taxon>Flavobacteriaceae</taxon>
        <taxon>Aquimarina</taxon>
    </lineage>
</organism>